<gene>
    <name evidence="6" type="ORF">SAMN05421791_101179</name>
</gene>
<comment type="similarity">
    <text evidence="1">Belongs to the DCK/DGK family.</text>
</comment>
<dbReference type="Proteomes" id="UP000199708">
    <property type="component" value="Unassembled WGS sequence"/>
</dbReference>
<feature type="binding site" evidence="4">
    <location>
        <begin position="146"/>
        <end position="150"/>
    </location>
    <ligand>
        <name>ATP</name>
        <dbReference type="ChEBI" id="CHEBI:30616"/>
    </ligand>
</feature>
<dbReference type="CDD" id="cd01673">
    <property type="entry name" value="dNK"/>
    <property type="match status" value="1"/>
</dbReference>
<dbReference type="PANTHER" id="PTHR10513:SF35">
    <property type="entry name" value="DEOXYADENOSINE KINASE"/>
    <property type="match status" value="1"/>
</dbReference>
<keyword evidence="4" id="KW-0547">Nucleotide-binding</keyword>
<keyword evidence="6" id="KW-0418">Kinase</keyword>
<dbReference type="InterPro" id="IPR031314">
    <property type="entry name" value="DNK_dom"/>
</dbReference>
<feature type="binding site" evidence="3">
    <location>
        <position position="32"/>
    </location>
    <ligand>
        <name>substrate</name>
    </ligand>
</feature>
<feature type="binding site" evidence="3">
    <location>
        <position position="85"/>
    </location>
    <ligand>
        <name>substrate</name>
    </ligand>
</feature>
<dbReference type="InterPro" id="IPR002624">
    <property type="entry name" value="DCK/DGK"/>
</dbReference>
<dbReference type="Gene3D" id="3.40.50.300">
    <property type="entry name" value="P-loop containing nucleotide triphosphate hydrolases"/>
    <property type="match status" value="1"/>
</dbReference>
<protein>
    <submittedName>
        <fullName evidence="6">Deoxyadenosine/deoxycytidine kinase</fullName>
    </submittedName>
</protein>
<dbReference type="AlphaFoldDB" id="A0A1G7PC49"/>
<dbReference type="InterPro" id="IPR027417">
    <property type="entry name" value="P-loop_NTPase"/>
</dbReference>
<dbReference type="PANTHER" id="PTHR10513">
    <property type="entry name" value="DEOXYNUCLEOSIDE KINASE"/>
    <property type="match status" value="1"/>
</dbReference>
<feature type="binding site" evidence="3">
    <location>
        <position position="61"/>
    </location>
    <ligand>
        <name>substrate</name>
    </ligand>
</feature>
<dbReference type="GO" id="GO:0005737">
    <property type="term" value="C:cytoplasm"/>
    <property type="evidence" value="ECO:0007669"/>
    <property type="project" value="TreeGrafter"/>
</dbReference>
<dbReference type="SUPFAM" id="SSF52540">
    <property type="entry name" value="P-loop containing nucleoside triphosphate hydrolases"/>
    <property type="match status" value="1"/>
</dbReference>
<feature type="active site" description="Proton acceptor" evidence="2">
    <location>
        <position position="84"/>
    </location>
</feature>
<evidence type="ECO:0000256" key="4">
    <source>
        <dbReference type="PIRSR" id="PIRSR000705-3"/>
    </source>
</evidence>
<accession>A0A1G7PC49</accession>
<evidence type="ECO:0000313" key="7">
    <source>
        <dbReference type="Proteomes" id="UP000199708"/>
    </source>
</evidence>
<evidence type="ECO:0000313" key="6">
    <source>
        <dbReference type="EMBL" id="SDF83199.1"/>
    </source>
</evidence>
<reference evidence="6 7" key="1">
    <citation type="submission" date="2016-10" db="EMBL/GenBank/DDBJ databases">
        <authorList>
            <person name="de Groot N.N."/>
        </authorList>
    </citation>
    <scope>NUCLEOTIDE SEQUENCE [LARGE SCALE GENOMIC DNA]</scope>
    <source>
        <strain evidence="6 7">ATCC BAA-466</strain>
    </source>
</reference>
<keyword evidence="6" id="KW-0808">Transferase</keyword>
<dbReference type="GO" id="GO:0005524">
    <property type="term" value="F:ATP binding"/>
    <property type="evidence" value="ECO:0007669"/>
    <property type="project" value="UniProtKB-KW"/>
</dbReference>
<feature type="binding site" evidence="4">
    <location>
        <begin position="8"/>
        <end position="16"/>
    </location>
    <ligand>
        <name>ATP</name>
        <dbReference type="ChEBI" id="CHEBI:30616"/>
    </ligand>
</feature>
<evidence type="ECO:0000259" key="5">
    <source>
        <dbReference type="Pfam" id="PF01712"/>
    </source>
</evidence>
<evidence type="ECO:0000256" key="3">
    <source>
        <dbReference type="PIRSR" id="PIRSR000705-2"/>
    </source>
</evidence>
<evidence type="ECO:0000256" key="2">
    <source>
        <dbReference type="PIRSR" id="PIRSR000705-1"/>
    </source>
</evidence>
<organism evidence="6 7">
    <name type="scientific">Facklamia miroungae</name>
    <dbReference type="NCBI Taxonomy" id="120956"/>
    <lineage>
        <taxon>Bacteria</taxon>
        <taxon>Bacillati</taxon>
        <taxon>Bacillota</taxon>
        <taxon>Bacilli</taxon>
        <taxon>Lactobacillales</taxon>
        <taxon>Aerococcaceae</taxon>
        <taxon>Facklamia</taxon>
    </lineage>
</organism>
<dbReference type="OrthoDB" id="9776634at2"/>
<dbReference type="RefSeq" id="WP_090288884.1">
    <property type="nucleotide sequence ID" value="NZ_FNCK01000001.1"/>
</dbReference>
<sequence>MAMIVIGGMIGAGKTSLATLLGKALNSQVYYENVDDNHILPLYYTASEEEQERKRYPFLLQLDFLSSRYRDIKRAFYHPHNIIDRSIYEDWYFAKINHQAGKISDEEFIIYEKLLANMMEELEDLPKKAPDLMVYLHGSFECILDRINQRGREFEQDPELIEYYHRLWQGYDDWVDNHYHASQVLKISIDDFDILNKTDDAEKVIQMVEEKLSELGVPFDGYTKD</sequence>
<feature type="binding site" evidence="3">
    <location>
        <position position="44"/>
    </location>
    <ligand>
        <name>substrate</name>
    </ligand>
</feature>
<feature type="binding site" evidence="3">
    <location>
        <position position="90"/>
    </location>
    <ligand>
        <name>substrate</name>
    </ligand>
</feature>
<dbReference type="InterPro" id="IPR050566">
    <property type="entry name" value="Deoxyribonucleoside_kinase"/>
</dbReference>
<dbReference type="EMBL" id="FNCK01000001">
    <property type="protein sequence ID" value="SDF83199.1"/>
    <property type="molecule type" value="Genomic_DNA"/>
</dbReference>
<evidence type="ECO:0000256" key="1">
    <source>
        <dbReference type="ARBA" id="ARBA00007420"/>
    </source>
</evidence>
<keyword evidence="4" id="KW-0067">ATP-binding</keyword>
<keyword evidence="7" id="KW-1185">Reference proteome</keyword>
<dbReference type="Pfam" id="PF01712">
    <property type="entry name" value="dNK"/>
    <property type="match status" value="1"/>
</dbReference>
<name>A0A1G7PC49_9LACT</name>
<dbReference type="GO" id="GO:0019136">
    <property type="term" value="F:deoxynucleoside kinase activity"/>
    <property type="evidence" value="ECO:0007669"/>
    <property type="project" value="InterPro"/>
</dbReference>
<dbReference type="STRING" id="120956.SAMN05421791_101179"/>
<dbReference type="PIRSF" id="PIRSF000705">
    <property type="entry name" value="DNK"/>
    <property type="match status" value="1"/>
</dbReference>
<proteinExistence type="inferred from homology"/>
<feature type="domain" description="Deoxynucleoside kinase" evidence="5">
    <location>
        <begin position="4"/>
        <end position="210"/>
    </location>
</feature>
<feature type="binding site" evidence="3">
    <location>
        <position position="155"/>
    </location>
    <ligand>
        <name>substrate</name>
    </ligand>
</feature>